<evidence type="ECO:0000313" key="10">
    <source>
        <dbReference type="EMBL" id="MBB6054439.1"/>
    </source>
</evidence>
<protein>
    <recommendedName>
        <fullName evidence="2">protein-N(pi)-phosphohistidine--D-fructose phosphotransferase</fullName>
        <ecNumber evidence="2">2.7.1.202</ecNumber>
    </recommendedName>
</protein>
<proteinExistence type="predicted"/>
<evidence type="ECO:0000256" key="4">
    <source>
        <dbReference type="ARBA" id="ARBA00022553"/>
    </source>
</evidence>
<dbReference type="NCBIfam" id="TIGR00829">
    <property type="entry name" value="FRU"/>
    <property type="match status" value="1"/>
</dbReference>
<keyword evidence="3" id="KW-0813">Transport</keyword>
<evidence type="ECO:0000256" key="1">
    <source>
        <dbReference type="ARBA" id="ARBA00001401"/>
    </source>
</evidence>
<keyword evidence="4" id="KW-0597">Phosphoprotein</keyword>
<comment type="catalytic activity">
    <reaction evidence="1">
        <text>D-fructose(out) + N(pros)-phospho-L-histidyl-[protein] = D-fructose 1-phosphate(in) + L-histidyl-[protein]</text>
        <dbReference type="Rhea" id="RHEA:49252"/>
        <dbReference type="Rhea" id="RHEA-COMP:9745"/>
        <dbReference type="Rhea" id="RHEA-COMP:9746"/>
        <dbReference type="ChEBI" id="CHEBI:29979"/>
        <dbReference type="ChEBI" id="CHEBI:37721"/>
        <dbReference type="ChEBI" id="CHEBI:58674"/>
        <dbReference type="ChEBI" id="CHEBI:64837"/>
        <dbReference type="EC" id="2.7.1.202"/>
    </reaction>
</comment>
<dbReference type="SUPFAM" id="SSF52794">
    <property type="entry name" value="PTS system IIB component-like"/>
    <property type="match status" value="1"/>
</dbReference>
<dbReference type="CDD" id="cd05569">
    <property type="entry name" value="PTS_IIB_fructose"/>
    <property type="match status" value="1"/>
</dbReference>
<dbReference type="Proteomes" id="UP000585721">
    <property type="component" value="Unassembled WGS sequence"/>
</dbReference>
<dbReference type="PROSITE" id="PS51099">
    <property type="entry name" value="PTS_EIIB_TYPE_2"/>
    <property type="match status" value="1"/>
</dbReference>
<dbReference type="GO" id="GO:0005886">
    <property type="term" value="C:plasma membrane"/>
    <property type="evidence" value="ECO:0007669"/>
    <property type="project" value="TreeGrafter"/>
</dbReference>
<reference evidence="10 11" key="1">
    <citation type="submission" date="2020-08" db="EMBL/GenBank/DDBJ databases">
        <title>Genomic Encyclopedia of Type Strains, Phase IV (KMG-IV): sequencing the most valuable type-strain genomes for metagenomic binning, comparative biology and taxonomic classification.</title>
        <authorList>
            <person name="Goeker M."/>
        </authorList>
    </citation>
    <scope>NUCLEOTIDE SEQUENCE [LARGE SCALE GENOMIC DNA]</scope>
    <source>
        <strain evidence="10 11">DSM 22975</strain>
    </source>
</reference>
<dbReference type="InterPro" id="IPR036095">
    <property type="entry name" value="PTS_EIIB-like_sf"/>
</dbReference>
<evidence type="ECO:0000256" key="2">
    <source>
        <dbReference type="ARBA" id="ARBA00012799"/>
    </source>
</evidence>
<dbReference type="EMBL" id="JACHGR010000001">
    <property type="protein sequence ID" value="MBB6054439.1"/>
    <property type="molecule type" value="Genomic_DNA"/>
</dbReference>
<dbReference type="Pfam" id="PF02302">
    <property type="entry name" value="PTS_IIB"/>
    <property type="match status" value="1"/>
</dbReference>
<dbReference type="GO" id="GO:0009401">
    <property type="term" value="P:phosphoenolpyruvate-dependent sugar phosphotransferase system"/>
    <property type="evidence" value="ECO:0007669"/>
    <property type="project" value="UniProtKB-KW"/>
</dbReference>
<dbReference type="InterPro" id="IPR003501">
    <property type="entry name" value="PTS_EIIB_2/3"/>
</dbReference>
<organism evidence="10 11">
    <name type="scientific">Tolumonas osonensis</name>
    <dbReference type="NCBI Taxonomy" id="675874"/>
    <lineage>
        <taxon>Bacteria</taxon>
        <taxon>Pseudomonadati</taxon>
        <taxon>Pseudomonadota</taxon>
        <taxon>Gammaproteobacteria</taxon>
        <taxon>Aeromonadales</taxon>
        <taxon>Aeromonadaceae</taxon>
        <taxon>Tolumonas</taxon>
    </lineage>
</organism>
<dbReference type="InterPro" id="IPR050864">
    <property type="entry name" value="Bacterial_PTS_Sugar_Transport"/>
</dbReference>
<feature type="domain" description="PTS EIIB type-2" evidence="9">
    <location>
        <begin position="7"/>
        <end position="110"/>
    </location>
</feature>
<gene>
    <name evidence="10" type="ORF">HNR75_000304</name>
</gene>
<evidence type="ECO:0000256" key="7">
    <source>
        <dbReference type="ARBA" id="ARBA00022683"/>
    </source>
</evidence>
<dbReference type="GO" id="GO:0016301">
    <property type="term" value="F:kinase activity"/>
    <property type="evidence" value="ECO:0007669"/>
    <property type="project" value="UniProtKB-KW"/>
</dbReference>
<evidence type="ECO:0000313" key="11">
    <source>
        <dbReference type="Proteomes" id="UP000585721"/>
    </source>
</evidence>
<dbReference type="EC" id="2.7.1.202" evidence="2"/>
<dbReference type="GO" id="GO:0090563">
    <property type="term" value="F:protein-phosphocysteine-sugar phosphotransferase activity"/>
    <property type="evidence" value="ECO:0007669"/>
    <property type="project" value="TreeGrafter"/>
</dbReference>
<dbReference type="InterPro" id="IPR013011">
    <property type="entry name" value="PTS_EIIB_2"/>
</dbReference>
<dbReference type="InterPro" id="IPR003353">
    <property type="entry name" value="PTS_IIB_fruc"/>
</dbReference>
<name>A0A841G942_9GAMM</name>
<dbReference type="GO" id="GO:0022877">
    <property type="term" value="F:protein-N(PI)-phosphohistidine-fructose phosphotransferase system transporter activity"/>
    <property type="evidence" value="ECO:0007669"/>
    <property type="project" value="InterPro"/>
</dbReference>
<keyword evidence="6" id="KW-0808">Transferase</keyword>
<keyword evidence="11" id="KW-1185">Reference proteome</keyword>
<sequence length="116" mass="12860">MKTNLNIVAVTACVTGVAHTYMAAEKLRKYCATYGHKIIVETQGVLGSEQHVDEEDIRNADVVIITSDINIAGAERFDVPCRLISISISDVMLNTEKLFRAIDKILNHPKGTRLDF</sequence>
<dbReference type="PANTHER" id="PTHR30505">
    <property type="entry name" value="FRUCTOSE-LIKE PERMEASE"/>
    <property type="match status" value="1"/>
</dbReference>
<evidence type="ECO:0000259" key="9">
    <source>
        <dbReference type="PROSITE" id="PS51099"/>
    </source>
</evidence>
<accession>A0A841G942</accession>
<evidence type="ECO:0000256" key="5">
    <source>
        <dbReference type="ARBA" id="ARBA00022597"/>
    </source>
</evidence>
<evidence type="ECO:0000256" key="6">
    <source>
        <dbReference type="ARBA" id="ARBA00022679"/>
    </source>
</evidence>
<dbReference type="RefSeq" id="WP_188025249.1">
    <property type="nucleotide sequence ID" value="NZ_JACHGR010000001.1"/>
</dbReference>
<dbReference type="PANTHER" id="PTHR30505:SF0">
    <property type="entry name" value="FRUCTOSE-LIKE PTS SYSTEM EIIBC COMPONENT-RELATED"/>
    <property type="match status" value="1"/>
</dbReference>
<keyword evidence="5" id="KW-0762">Sugar transport</keyword>
<keyword evidence="7" id="KW-0598">Phosphotransferase system</keyword>
<keyword evidence="8" id="KW-0418">Kinase</keyword>
<evidence type="ECO:0000256" key="3">
    <source>
        <dbReference type="ARBA" id="ARBA00022448"/>
    </source>
</evidence>
<dbReference type="AlphaFoldDB" id="A0A841G942"/>
<evidence type="ECO:0000256" key="8">
    <source>
        <dbReference type="ARBA" id="ARBA00022777"/>
    </source>
</evidence>
<comment type="caution">
    <text evidence="10">The sequence shown here is derived from an EMBL/GenBank/DDBJ whole genome shotgun (WGS) entry which is preliminary data.</text>
</comment>
<dbReference type="Gene3D" id="3.40.50.2300">
    <property type="match status" value="1"/>
</dbReference>